<dbReference type="PANTHER" id="PTHR43179:SF7">
    <property type="entry name" value="RHAMNOSYLTRANSFERASE WBBL"/>
    <property type="match status" value="1"/>
</dbReference>
<name>A0AAC9P9M6_9PROT</name>
<reference evidence="3" key="1">
    <citation type="submission" date="2016-11" db="EMBL/GenBank/DDBJ databases">
        <title>Comparative genomic and phenotypic analysis of Granulibacter bethesdensis clinical isolates from patients with chronic granulomatous disease.</title>
        <authorList>
            <person name="Zarember K.A."/>
            <person name="Porcella S.F."/>
            <person name="Chu J."/>
            <person name="Ding L."/>
            <person name="Dahlstrom E."/>
            <person name="Barbian K."/>
            <person name="Martens C."/>
            <person name="Sykora L."/>
            <person name="Kramer S."/>
            <person name="Pettinato A.M."/>
            <person name="Hong H."/>
            <person name="Wald G."/>
            <person name="Berg L.J."/>
            <person name="Rogge L.S."/>
            <person name="Greenberg D.E."/>
            <person name="Falcone E.L."/>
            <person name="Neves J.F."/>
            <person name="Simoes M.J."/>
            <person name="Casal M."/>
            <person name="Rodriguez-Lopez F.C."/>
            <person name="Zelazny A."/>
            <person name="Gallin J.I."/>
            <person name="Holland S.M."/>
        </authorList>
    </citation>
    <scope>NUCLEOTIDE SEQUENCE [LARGE SCALE GENOMIC DNA]</scope>
    <source>
        <strain evidence="3">NIH9.1</strain>
    </source>
</reference>
<protein>
    <submittedName>
        <fullName evidence="2">Glycosyltransferase</fullName>
        <ecNumber evidence="2">2.4.1.-</ecNumber>
    </submittedName>
</protein>
<keyword evidence="2" id="KW-0808">Transferase</keyword>
<sequence length="854" mass="96058">MIKNNLSCIIDSIEGGLIKGWAHDPATPNSSLKAIIVLDGQEIQRITCDESRPDVSAAGFPHALVGFTISVPGRFRDGETHYFEMMTEGGISVPLLWNNVLNASVSFQMSWVPEFRSSIDGYQRGAFRGWILENTAEDPQQFAGNCQLRVECEGQTVALLRANRYRSDVGRALSADPRCGFEYRPVFPVAKPFSQTFRFFKMPENIELDGSPYVTSILTDKQEANIVEISDMVATLHRQLTALRSQIEDLLPTYRYNIDDYDTWARKYTKALNDSSMIRLDSRRKTAPLVSIICPVYKPRLSDFILAVESVIAQTYQNWELILIDDCSGQEDLKDLLQQFAQADSRIQHLTTRKNSGISEASNLGLKAANGSWIAFLDHDDLLEPSALDIMIASAEATGAKLLYSDEDKIDDSGFFRDPAFKPDWNYRLLLEVNYICHFVLVQRDVINSVGPFNKQFDGAQDHDMLLRIAERLEPSEVFHVPEILYHWRITPGSTAGDIGAKPYAIEAGLQCVSRHLERRGLKADVSTRYGMTLYKIDWKTNNTPSVSIVIPFKDQIDVTLTCVKNIIEKTNYTNYQIVLVDNWSTDPNVSLLQDYAALHSNIKIIRQEIPFNYSLLNNIACGSYPADYYVFLNNDLFVLTPDWLYRLVAEAEVDPRVGAVGGKFVYPNGTIQHGGVVLGIGGVAGHVHTGLPGDQGGYGGRANFTQEMSAVTAAGMLVRATAFNEIGCFDEAKLAVAFNDIDLCLRLRAAGYTIIYTPEFFAEHHESLSRGDDVRPAQERRFFKETQIMLERWGEVLSHDPFFNPHFSTSMQPFHALNDPEPVIWHWLESISARDIMKKRSVLTDYSKLAINI</sequence>
<dbReference type="AlphaFoldDB" id="A0AAC9P9M6"/>
<dbReference type="PANTHER" id="PTHR43179">
    <property type="entry name" value="RHAMNOSYLTRANSFERASE WBBL"/>
    <property type="match status" value="1"/>
</dbReference>
<evidence type="ECO:0000259" key="1">
    <source>
        <dbReference type="Pfam" id="PF00535"/>
    </source>
</evidence>
<dbReference type="CDD" id="cd04184">
    <property type="entry name" value="GT2_RfbC_Mx_like"/>
    <property type="match status" value="1"/>
</dbReference>
<organism evidence="2 3">
    <name type="scientific">Granulibacter bethesdensis</name>
    <dbReference type="NCBI Taxonomy" id="364410"/>
    <lineage>
        <taxon>Bacteria</taxon>
        <taxon>Pseudomonadati</taxon>
        <taxon>Pseudomonadota</taxon>
        <taxon>Alphaproteobacteria</taxon>
        <taxon>Acetobacterales</taxon>
        <taxon>Acetobacteraceae</taxon>
        <taxon>Granulibacter</taxon>
    </lineage>
</organism>
<dbReference type="InterPro" id="IPR001173">
    <property type="entry name" value="Glyco_trans_2-like"/>
</dbReference>
<dbReference type="EMBL" id="CP018191">
    <property type="protein sequence ID" value="APH55475.1"/>
    <property type="molecule type" value="Genomic_DNA"/>
</dbReference>
<dbReference type="InterPro" id="IPR029044">
    <property type="entry name" value="Nucleotide-diphossugar_trans"/>
</dbReference>
<proteinExistence type="predicted"/>
<dbReference type="Proteomes" id="UP000182373">
    <property type="component" value="Chromosome"/>
</dbReference>
<dbReference type="Pfam" id="PF00535">
    <property type="entry name" value="Glycos_transf_2"/>
    <property type="match status" value="2"/>
</dbReference>
<gene>
    <name evidence="2" type="ORF">GbCGDNIH9_2152</name>
</gene>
<evidence type="ECO:0000313" key="3">
    <source>
        <dbReference type="Proteomes" id="UP000182373"/>
    </source>
</evidence>
<accession>A0AAC9P9M6</accession>
<evidence type="ECO:0000313" key="2">
    <source>
        <dbReference type="EMBL" id="APH55475.1"/>
    </source>
</evidence>
<keyword evidence="2" id="KW-0328">Glycosyltransferase</keyword>
<dbReference type="GO" id="GO:0016757">
    <property type="term" value="F:glycosyltransferase activity"/>
    <property type="evidence" value="ECO:0007669"/>
    <property type="project" value="UniProtKB-KW"/>
</dbReference>
<dbReference type="Gene3D" id="3.90.550.10">
    <property type="entry name" value="Spore Coat Polysaccharide Biosynthesis Protein SpsA, Chain A"/>
    <property type="match status" value="2"/>
</dbReference>
<dbReference type="SUPFAM" id="SSF53448">
    <property type="entry name" value="Nucleotide-diphospho-sugar transferases"/>
    <property type="match status" value="2"/>
</dbReference>
<feature type="domain" description="Glycosyltransferase 2-like" evidence="1">
    <location>
        <begin position="291"/>
        <end position="438"/>
    </location>
</feature>
<dbReference type="CDD" id="cd04186">
    <property type="entry name" value="GT_2_like_c"/>
    <property type="match status" value="1"/>
</dbReference>
<dbReference type="RefSeq" id="WP_081368985.1">
    <property type="nucleotide sequence ID" value="NZ_CP018191.1"/>
</dbReference>
<dbReference type="EC" id="2.4.1.-" evidence="2"/>
<feature type="domain" description="Glycosyltransferase 2-like" evidence="1">
    <location>
        <begin position="548"/>
        <end position="670"/>
    </location>
</feature>